<evidence type="ECO:0000313" key="2">
    <source>
        <dbReference type="Proteomes" id="UP001195483"/>
    </source>
</evidence>
<dbReference type="AlphaFoldDB" id="A0AAE0VVV2"/>
<dbReference type="InterPro" id="IPR028994">
    <property type="entry name" value="Integrin_alpha_N"/>
</dbReference>
<comment type="caution">
    <text evidence="1">The sequence shown here is derived from an EMBL/GenBank/DDBJ whole genome shotgun (WGS) entry which is preliminary data.</text>
</comment>
<sequence>AGNSCIVTGDDSGCITAVLPSQELWRINLNNVIMLKEPSQQVSVKCLLTVNLMDQAGQRSNYILAADNTQHLHIIRQGLVVMTTKTPSIITAMCSGHFVDSEKISDGSVKIEGGGSSKNDTQVALGSATGAIYILHNFMVTEDEYANAKYPIRQLASLPVSDGPLDFLLCSGNFNSLQVYLDGKSVGQYTTPDWINSMDTADIDNDGKLEIVVSCLDNSVLALKILDT</sequence>
<reference evidence="1" key="2">
    <citation type="journal article" date="2021" name="Genome Biol. Evol.">
        <title>Developing a high-quality reference genome for a parasitic bivalve with doubly uniparental inheritance (Bivalvia: Unionida).</title>
        <authorList>
            <person name="Smith C.H."/>
        </authorList>
    </citation>
    <scope>NUCLEOTIDE SEQUENCE</scope>
    <source>
        <strain evidence="1">CHS0354</strain>
        <tissue evidence="1">Mantle</tissue>
    </source>
</reference>
<gene>
    <name evidence="1" type="ORF">CHS0354_005620</name>
</gene>
<name>A0AAE0VVV2_9BIVA</name>
<dbReference type="SUPFAM" id="SSF69318">
    <property type="entry name" value="Integrin alpha N-terminal domain"/>
    <property type="match status" value="1"/>
</dbReference>
<accession>A0AAE0VVV2</accession>
<evidence type="ECO:0000313" key="1">
    <source>
        <dbReference type="EMBL" id="KAK3592558.1"/>
    </source>
</evidence>
<proteinExistence type="predicted"/>
<dbReference type="EMBL" id="JAEAOA010000395">
    <property type="protein sequence ID" value="KAK3592558.1"/>
    <property type="molecule type" value="Genomic_DNA"/>
</dbReference>
<keyword evidence="2" id="KW-1185">Reference proteome</keyword>
<dbReference type="Proteomes" id="UP001195483">
    <property type="component" value="Unassembled WGS sequence"/>
</dbReference>
<protein>
    <submittedName>
        <fullName evidence="1">Uncharacterized protein</fullName>
    </submittedName>
</protein>
<organism evidence="1 2">
    <name type="scientific">Potamilus streckersoni</name>
    <dbReference type="NCBI Taxonomy" id="2493646"/>
    <lineage>
        <taxon>Eukaryota</taxon>
        <taxon>Metazoa</taxon>
        <taxon>Spiralia</taxon>
        <taxon>Lophotrochozoa</taxon>
        <taxon>Mollusca</taxon>
        <taxon>Bivalvia</taxon>
        <taxon>Autobranchia</taxon>
        <taxon>Heteroconchia</taxon>
        <taxon>Palaeoheterodonta</taxon>
        <taxon>Unionida</taxon>
        <taxon>Unionoidea</taxon>
        <taxon>Unionidae</taxon>
        <taxon>Ambleminae</taxon>
        <taxon>Lampsilini</taxon>
        <taxon>Potamilus</taxon>
    </lineage>
</organism>
<feature type="non-terminal residue" evidence="1">
    <location>
        <position position="228"/>
    </location>
</feature>
<reference evidence="1" key="3">
    <citation type="submission" date="2023-05" db="EMBL/GenBank/DDBJ databases">
        <authorList>
            <person name="Smith C.H."/>
        </authorList>
    </citation>
    <scope>NUCLEOTIDE SEQUENCE</scope>
    <source>
        <strain evidence="1">CHS0354</strain>
        <tissue evidence="1">Mantle</tissue>
    </source>
</reference>
<reference evidence="1" key="1">
    <citation type="journal article" date="2021" name="Genome Biol. Evol.">
        <title>A High-Quality Reference Genome for a Parasitic Bivalve with Doubly Uniparental Inheritance (Bivalvia: Unionida).</title>
        <authorList>
            <person name="Smith C.H."/>
        </authorList>
    </citation>
    <scope>NUCLEOTIDE SEQUENCE</scope>
    <source>
        <strain evidence="1">CHS0354</strain>
    </source>
</reference>